<feature type="DNA-binding region" description="H-T-H motif" evidence="2">
    <location>
        <begin position="53"/>
        <end position="72"/>
    </location>
</feature>
<evidence type="ECO:0000256" key="1">
    <source>
        <dbReference type="ARBA" id="ARBA00023125"/>
    </source>
</evidence>
<sequence length="234" mass="26580">MMAVRVMGTVGYSTKSQRSSNKRRQQRDPEATQKQILDAAEEEFAKSGLNGARIEAIALRAGVTSAMIHYYFQNKEGLYKTVLQRPAVEMHDMFQQLNLEQLPPEEALKTAVREAIAYEAAHPQRGMLWFQEANQNQGKYFKLGNWQETFAYLSNILERGMAGGTFRQVDPFLTSLQIAGICTFYFNAHENIKHLTPDVDRMSPETIERYTQEAINLILAGVRNQEKVGCVKVV</sequence>
<dbReference type="InterPro" id="IPR041474">
    <property type="entry name" value="NicS_C"/>
</dbReference>
<dbReference type="AlphaFoldDB" id="A0AAV3XQ72"/>
<dbReference type="InterPro" id="IPR050109">
    <property type="entry name" value="HTH-type_TetR-like_transc_reg"/>
</dbReference>
<protein>
    <submittedName>
        <fullName evidence="5">Transcriptional regulator, TetR family protein</fullName>
    </submittedName>
</protein>
<dbReference type="EMBL" id="BLAY01000292">
    <property type="protein sequence ID" value="GET44105.1"/>
    <property type="molecule type" value="Genomic_DNA"/>
</dbReference>
<dbReference type="Pfam" id="PF17938">
    <property type="entry name" value="TetR_C_29"/>
    <property type="match status" value="1"/>
</dbReference>
<evidence type="ECO:0000259" key="4">
    <source>
        <dbReference type="PROSITE" id="PS50977"/>
    </source>
</evidence>
<gene>
    <name evidence="5" type="ORF">MiSe_89310</name>
</gene>
<evidence type="ECO:0000313" key="6">
    <source>
        <dbReference type="Proteomes" id="UP001050975"/>
    </source>
</evidence>
<dbReference type="SUPFAM" id="SSF48498">
    <property type="entry name" value="Tetracyclin repressor-like, C-terminal domain"/>
    <property type="match status" value="1"/>
</dbReference>
<evidence type="ECO:0000313" key="5">
    <source>
        <dbReference type="EMBL" id="GET44105.1"/>
    </source>
</evidence>
<accession>A0AAV3XQ72</accession>
<evidence type="ECO:0000256" key="3">
    <source>
        <dbReference type="SAM" id="MobiDB-lite"/>
    </source>
</evidence>
<keyword evidence="6" id="KW-1185">Reference proteome</keyword>
<proteinExistence type="predicted"/>
<feature type="domain" description="HTH tetR-type" evidence="4">
    <location>
        <begin position="30"/>
        <end position="90"/>
    </location>
</feature>
<feature type="region of interest" description="Disordered" evidence="3">
    <location>
        <begin position="1"/>
        <end position="32"/>
    </location>
</feature>
<comment type="caution">
    <text evidence="5">The sequence shown here is derived from an EMBL/GenBank/DDBJ whole genome shotgun (WGS) entry which is preliminary data.</text>
</comment>
<dbReference type="InterPro" id="IPR009057">
    <property type="entry name" value="Homeodomain-like_sf"/>
</dbReference>
<dbReference type="Gene3D" id="1.10.357.10">
    <property type="entry name" value="Tetracycline Repressor, domain 2"/>
    <property type="match status" value="1"/>
</dbReference>
<dbReference type="GO" id="GO:0006355">
    <property type="term" value="P:regulation of DNA-templated transcription"/>
    <property type="evidence" value="ECO:0007669"/>
    <property type="project" value="UniProtKB-ARBA"/>
</dbReference>
<name>A0AAV3XQ72_9CYAN</name>
<dbReference type="PANTHER" id="PTHR30328:SF54">
    <property type="entry name" value="HTH-TYPE TRANSCRIPTIONAL REPRESSOR SCO4008"/>
    <property type="match status" value="1"/>
</dbReference>
<dbReference type="Proteomes" id="UP001050975">
    <property type="component" value="Unassembled WGS sequence"/>
</dbReference>
<dbReference type="Pfam" id="PF00440">
    <property type="entry name" value="TetR_N"/>
    <property type="match status" value="1"/>
</dbReference>
<keyword evidence="1 2" id="KW-0238">DNA-binding</keyword>
<dbReference type="PRINTS" id="PR00455">
    <property type="entry name" value="HTHTETR"/>
</dbReference>
<dbReference type="RefSeq" id="WP_226593612.1">
    <property type="nucleotide sequence ID" value="NZ_BLAY01000292.1"/>
</dbReference>
<reference evidence="5" key="1">
    <citation type="submission" date="2019-10" db="EMBL/GenBank/DDBJ databases">
        <title>Draft genome sequece of Microseira wollei NIES-4236.</title>
        <authorList>
            <person name="Yamaguchi H."/>
            <person name="Suzuki S."/>
            <person name="Kawachi M."/>
        </authorList>
    </citation>
    <scope>NUCLEOTIDE SEQUENCE</scope>
    <source>
        <strain evidence="5">NIES-4236</strain>
    </source>
</reference>
<dbReference type="GO" id="GO:0003677">
    <property type="term" value="F:DNA binding"/>
    <property type="evidence" value="ECO:0007669"/>
    <property type="project" value="UniProtKB-UniRule"/>
</dbReference>
<dbReference type="SUPFAM" id="SSF46689">
    <property type="entry name" value="Homeodomain-like"/>
    <property type="match status" value="1"/>
</dbReference>
<dbReference type="PANTHER" id="PTHR30328">
    <property type="entry name" value="TRANSCRIPTIONAL REPRESSOR"/>
    <property type="match status" value="1"/>
</dbReference>
<dbReference type="InterPro" id="IPR036271">
    <property type="entry name" value="Tet_transcr_reg_TetR-rel_C_sf"/>
</dbReference>
<evidence type="ECO:0000256" key="2">
    <source>
        <dbReference type="PROSITE-ProRule" id="PRU00335"/>
    </source>
</evidence>
<organism evidence="5 6">
    <name type="scientific">Microseira wollei NIES-4236</name>
    <dbReference type="NCBI Taxonomy" id="2530354"/>
    <lineage>
        <taxon>Bacteria</taxon>
        <taxon>Bacillati</taxon>
        <taxon>Cyanobacteriota</taxon>
        <taxon>Cyanophyceae</taxon>
        <taxon>Oscillatoriophycideae</taxon>
        <taxon>Aerosakkonematales</taxon>
        <taxon>Aerosakkonemataceae</taxon>
        <taxon>Microseira</taxon>
    </lineage>
</organism>
<dbReference type="PROSITE" id="PS50977">
    <property type="entry name" value="HTH_TETR_2"/>
    <property type="match status" value="1"/>
</dbReference>
<dbReference type="InterPro" id="IPR001647">
    <property type="entry name" value="HTH_TetR"/>
</dbReference>